<feature type="transmembrane region" description="Helical" evidence="10">
    <location>
        <begin position="129"/>
        <end position="151"/>
    </location>
</feature>
<name>A0A3S5HSS4_APHGI</name>
<dbReference type="PANTHER" id="PTHR21137:SF35">
    <property type="entry name" value="ODORANT RECEPTOR 19A-RELATED"/>
    <property type="match status" value="1"/>
</dbReference>
<feature type="transmembrane region" description="Helical" evidence="10">
    <location>
        <begin position="267"/>
        <end position="288"/>
    </location>
</feature>
<reference evidence="11" key="1">
    <citation type="journal article" date="2018" name="Front. Physiol.">
        <title>Differential Expression Analysis of Olfactory Genes Based on a Combination of Sequencing Platforms and Behavioral Investigations in Aphidius gifuensis.</title>
        <authorList>
            <person name="Fan J."/>
            <person name="Zhang Q."/>
            <person name="Xu Q."/>
            <person name="Xue W."/>
            <person name="Han Z."/>
            <person name="Sun J."/>
            <person name="Chen J."/>
        </authorList>
    </citation>
    <scope>NUCLEOTIDE SEQUENCE</scope>
</reference>
<feature type="transmembrane region" description="Helical" evidence="10">
    <location>
        <begin position="175"/>
        <end position="197"/>
    </location>
</feature>
<evidence type="ECO:0000313" key="11">
    <source>
        <dbReference type="EMBL" id="AZQ24912.1"/>
    </source>
</evidence>
<comment type="subcellular location">
    <subcellularLocation>
        <location evidence="1 10">Cell membrane</location>
        <topology evidence="1 10">Multi-pass membrane protein</topology>
    </subcellularLocation>
</comment>
<comment type="caution">
    <text evidence="10">Lacks conserved residue(s) required for the propagation of feature annotation.</text>
</comment>
<evidence type="ECO:0000256" key="3">
    <source>
        <dbReference type="ARBA" id="ARBA00022606"/>
    </source>
</evidence>
<evidence type="ECO:0000256" key="4">
    <source>
        <dbReference type="ARBA" id="ARBA00022692"/>
    </source>
</evidence>
<evidence type="ECO:0000256" key="8">
    <source>
        <dbReference type="ARBA" id="ARBA00023170"/>
    </source>
</evidence>
<dbReference type="EMBL" id="MK048971">
    <property type="protein sequence ID" value="AZQ24912.1"/>
    <property type="molecule type" value="mRNA"/>
</dbReference>
<evidence type="ECO:0000256" key="5">
    <source>
        <dbReference type="ARBA" id="ARBA00022725"/>
    </source>
</evidence>
<keyword evidence="2" id="KW-1003">Cell membrane</keyword>
<evidence type="ECO:0000256" key="9">
    <source>
        <dbReference type="ARBA" id="ARBA00023224"/>
    </source>
</evidence>
<dbReference type="Pfam" id="PF02949">
    <property type="entry name" value="7tm_6"/>
    <property type="match status" value="1"/>
</dbReference>
<dbReference type="AlphaFoldDB" id="A0A3S5HSS4"/>
<dbReference type="GO" id="GO:0007165">
    <property type="term" value="P:signal transduction"/>
    <property type="evidence" value="ECO:0007669"/>
    <property type="project" value="UniProtKB-KW"/>
</dbReference>
<dbReference type="InterPro" id="IPR004117">
    <property type="entry name" value="7tm6_olfct_rcpt"/>
</dbReference>
<evidence type="ECO:0000256" key="1">
    <source>
        <dbReference type="ARBA" id="ARBA00004651"/>
    </source>
</evidence>
<organism evidence="11">
    <name type="scientific">Aphidius gifuensis</name>
    <name type="common">Parasitoid wasp</name>
    <dbReference type="NCBI Taxonomy" id="684658"/>
    <lineage>
        <taxon>Eukaryota</taxon>
        <taxon>Metazoa</taxon>
        <taxon>Ecdysozoa</taxon>
        <taxon>Arthropoda</taxon>
        <taxon>Hexapoda</taxon>
        <taxon>Insecta</taxon>
        <taxon>Pterygota</taxon>
        <taxon>Neoptera</taxon>
        <taxon>Endopterygota</taxon>
        <taxon>Hymenoptera</taxon>
        <taxon>Apocrita</taxon>
        <taxon>Ichneumonoidea</taxon>
        <taxon>Braconidae</taxon>
        <taxon>Aphidiinae</taxon>
        <taxon>Aphidius</taxon>
    </lineage>
</organism>
<evidence type="ECO:0000256" key="2">
    <source>
        <dbReference type="ARBA" id="ARBA00022475"/>
    </source>
</evidence>
<keyword evidence="5 10" id="KW-0552">Olfaction</keyword>
<dbReference type="GO" id="GO:0005549">
    <property type="term" value="F:odorant binding"/>
    <property type="evidence" value="ECO:0007669"/>
    <property type="project" value="InterPro"/>
</dbReference>
<keyword evidence="8 10" id="KW-0675">Receptor</keyword>
<comment type="similarity">
    <text evidence="10">Belongs to the insect chemoreceptor superfamily. Heteromeric odorant receptor channel (TC 1.A.69) family.</text>
</comment>
<dbReference type="PANTHER" id="PTHR21137">
    <property type="entry name" value="ODORANT RECEPTOR"/>
    <property type="match status" value="1"/>
</dbReference>
<protein>
    <recommendedName>
        <fullName evidence="10">Odorant receptor</fullName>
    </recommendedName>
</protein>
<sequence>MDSSLPSYLKINKALLGMFGLWPHQNIFTKILLSFILIFFTSTQTIFQIWGALLAREEWELFLETIPNILAGFSIFAKMGNFFFNNHRMKKLLEQLEDDWRELKSSAEKEILNEYGVSARKFTLTYLGIMWGTMTPFLVVPAVPLVINIFLPNNETLPRQMLFVQYEYLFDLKKYYYPVIIHSWIGTCVFMNIVVALDTTCMVYVEHAAALFRCVGHNLNEIENTDEIKFDVNPKLSDDKAHKEIGQCMKLHNRVLKYSELIEDAHYISYFFQLGFMMICMSFTGFQIATKIHTAPDVSIRFAAMSSSQLAIMLFQGFIQGQQLFDSSAQVYHDIYNSKWYNTSMRTRKIQNLMSIRASKPCQLTAGRFYILSFQNYGIVVKTAMSYVMVLLSMEEEE</sequence>
<keyword evidence="4 10" id="KW-0812">Transmembrane</keyword>
<evidence type="ECO:0000256" key="10">
    <source>
        <dbReference type="RuleBase" id="RU351113"/>
    </source>
</evidence>
<keyword evidence="9 10" id="KW-0807">Transducer</keyword>
<evidence type="ECO:0000256" key="6">
    <source>
        <dbReference type="ARBA" id="ARBA00022989"/>
    </source>
</evidence>
<dbReference type="GO" id="GO:0004984">
    <property type="term" value="F:olfactory receptor activity"/>
    <property type="evidence" value="ECO:0007669"/>
    <property type="project" value="InterPro"/>
</dbReference>
<keyword evidence="6 10" id="KW-1133">Transmembrane helix</keyword>
<feature type="transmembrane region" description="Helical" evidence="10">
    <location>
        <begin position="65"/>
        <end position="84"/>
    </location>
</feature>
<evidence type="ECO:0000256" key="7">
    <source>
        <dbReference type="ARBA" id="ARBA00023136"/>
    </source>
</evidence>
<keyword evidence="3 10" id="KW-0716">Sensory transduction</keyword>
<keyword evidence="7 10" id="KW-0472">Membrane</keyword>
<dbReference type="OrthoDB" id="7700178at2759"/>
<dbReference type="GO" id="GO:0005886">
    <property type="term" value="C:plasma membrane"/>
    <property type="evidence" value="ECO:0007669"/>
    <property type="project" value="UniProtKB-SubCell"/>
</dbReference>
<proteinExistence type="evidence at transcript level"/>
<accession>A0A3S5HSS4</accession>
<feature type="transmembrane region" description="Helical" evidence="10">
    <location>
        <begin position="31"/>
        <end position="53"/>
    </location>
</feature>